<gene>
    <name evidence="4" type="ORF">D3242_15555</name>
</gene>
<dbReference type="SUPFAM" id="SSF48008">
    <property type="entry name" value="GntR ligand-binding domain-like"/>
    <property type="match status" value="1"/>
</dbReference>
<keyword evidence="3" id="KW-0804">Transcription</keyword>
<dbReference type="EMBL" id="QZXA01000005">
    <property type="protein sequence ID" value="RJT33933.1"/>
    <property type="molecule type" value="Genomic_DNA"/>
</dbReference>
<reference evidence="4 5" key="1">
    <citation type="submission" date="2018-09" db="EMBL/GenBank/DDBJ databases">
        <title>Mesorhizobium carmichaelinearum sp. nov. isolated from Carmichaelinea spp. root nodules in New Zealand.</title>
        <authorList>
            <person name="De Meyer S.E."/>
        </authorList>
    </citation>
    <scope>NUCLEOTIDE SEQUENCE [LARGE SCALE GENOMIC DNA]</scope>
    <source>
        <strain evidence="4 5">LMG 28313</strain>
    </source>
</reference>
<evidence type="ECO:0000313" key="5">
    <source>
        <dbReference type="Proteomes" id="UP000275530"/>
    </source>
</evidence>
<accession>A0A6M7TH30</accession>
<dbReference type="GO" id="GO:0003700">
    <property type="term" value="F:DNA-binding transcription factor activity"/>
    <property type="evidence" value="ECO:0007669"/>
    <property type="project" value="InterPro"/>
</dbReference>
<proteinExistence type="predicted"/>
<evidence type="ECO:0000256" key="2">
    <source>
        <dbReference type="ARBA" id="ARBA00023125"/>
    </source>
</evidence>
<dbReference type="InterPro" id="IPR036388">
    <property type="entry name" value="WH-like_DNA-bd_sf"/>
</dbReference>
<keyword evidence="1" id="KW-0805">Transcription regulation</keyword>
<keyword evidence="2" id="KW-0238">DNA-binding</keyword>
<organism evidence="4 5">
    <name type="scientific">Mesorhizobium jarvisii</name>
    <dbReference type="NCBI Taxonomy" id="1777867"/>
    <lineage>
        <taxon>Bacteria</taxon>
        <taxon>Pseudomonadati</taxon>
        <taxon>Pseudomonadota</taxon>
        <taxon>Alphaproteobacteria</taxon>
        <taxon>Hyphomicrobiales</taxon>
        <taxon>Phyllobacteriaceae</taxon>
        <taxon>Mesorhizobium</taxon>
    </lineage>
</organism>
<dbReference type="AlphaFoldDB" id="A0A6M7TH30"/>
<dbReference type="InterPro" id="IPR000524">
    <property type="entry name" value="Tscrpt_reg_HTH_GntR"/>
</dbReference>
<keyword evidence="5" id="KW-1185">Reference proteome</keyword>
<protein>
    <submittedName>
        <fullName evidence="4">FadR family transcriptional regulator</fullName>
    </submittedName>
</protein>
<dbReference type="InterPro" id="IPR008920">
    <property type="entry name" value="TF_FadR/GntR_C"/>
</dbReference>
<dbReference type="PROSITE" id="PS50949">
    <property type="entry name" value="HTH_GNTR"/>
    <property type="match status" value="1"/>
</dbReference>
<evidence type="ECO:0000256" key="1">
    <source>
        <dbReference type="ARBA" id="ARBA00023015"/>
    </source>
</evidence>
<dbReference type="PANTHER" id="PTHR43537">
    <property type="entry name" value="TRANSCRIPTIONAL REGULATOR, GNTR FAMILY"/>
    <property type="match status" value="1"/>
</dbReference>
<dbReference type="RefSeq" id="WP_064980656.1">
    <property type="nucleotide sequence ID" value="NZ_CP033507.1"/>
</dbReference>
<dbReference type="Pfam" id="PF07729">
    <property type="entry name" value="FCD"/>
    <property type="match status" value="1"/>
</dbReference>
<dbReference type="SUPFAM" id="SSF46785">
    <property type="entry name" value="Winged helix' DNA-binding domain"/>
    <property type="match status" value="1"/>
</dbReference>
<dbReference type="GO" id="GO:0003677">
    <property type="term" value="F:DNA binding"/>
    <property type="evidence" value="ECO:0007669"/>
    <property type="project" value="UniProtKB-KW"/>
</dbReference>
<sequence>MLSRVPVPHAAARKIQGMILSGELRSGEKVPSQREFALSLGVSRASLREALLTLETLGLLKTEPGRGTFVSQGTPSASRNMARWRYADSYPVADVFETRIMLEGRIAGLSSQTLTEIEFQALEAETDTMERNWESGDLLANVEADLEFHAIIASACPNRMIVDLYQSLRNKLTETQIRPIPITDPARMRASIAEHRRIIRALRSRDVAKATSEMQNHISNTARCAGISIASSVPNSD</sequence>
<dbReference type="SMART" id="SM00895">
    <property type="entry name" value="FCD"/>
    <property type="match status" value="1"/>
</dbReference>
<dbReference type="SMART" id="SM00345">
    <property type="entry name" value="HTH_GNTR"/>
    <property type="match status" value="1"/>
</dbReference>
<dbReference type="InterPro" id="IPR036390">
    <property type="entry name" value="WH_DNA-bd_sf"/>
</dbReference>
<dbReference type="Gene3D" id="1.20.120.530">
    <property type="entry name" value="GntR ligand-binding domain-like"/>
    <property type="match status" value="1"/>
</dbReference>
<evidence type="ECO:0000313" key="4">
    <source>
        <dbReference type="EMBL" id="RJT33933.1"/>
    </source>
</evidence>
<dbReference type="InterPro" id="IPR011711">
    <property type="entry name" value="GntR_C"/>
</dbReference>
<evidence type="ECO:0000256" key="3">
    <source>
        <dbReference type="ARBA" id="ARBA00023163"/>
    </source>
</evidence>
<comment type="caution">
    <text evidence="4">The sequence shown here is derived from an EMBL/GenBank/DDBJ whole genome shotgun (WGS) entry which is preliminary data.</text>
</comment>
<dbReference type="PANTHER" id="PTHR43537:SF5">
    <property type="entry name" value="UXU OPERON TRANSCRIPTIONAL REGULATOR"/>
    <property type="match status" value="1"/>
</dbReference>
<name>A0A6M7TH30_9HYPH</name>
<dbReference type="Gene3D" id="1.10.10.10">
    <property type="entry name" value="Winged helix-like DNA-binding domain superfamily/Winged helix DNA-binding domain"/>
    <property type="match status" value="1"/>
</dbReference>
<dbReference type="Pfam" id="PF00392">
    <property type="entry name" value="GntR"/>
    <property type="match status" value="1"/>
</dbReference>
<dbReference type="PRINTS" id="PR00035">
    <property type="entry name" value="HTHGNTR"/>
</dbReference>
<dbReference type="Proteomes" id="UP000275530">
    <property type="component" value="Unassembled WGS sequence"/>
</dbReference>